<sequence>LNFEDMRNYHIFVTSHSPGRARSSPQQGCCHGHYQMTTRRCRSADSCLGLYHPSGYYRPCRPSSLIHALLVTYSHSKQQNRNTIFIRNHNNDHHCLLLTTDCRSTAAK</sequence>
<dbReference type="AlphaFoldDB" id="A0A0V0UA99"/>
<dbReference type="Proteomes" id="UP000055048">
    <property type="component" value="Unassembled WGS sequence"/>
</dbReference>
<protein>
    <submittedName>
        <fullName evidence="1">Uncharacterized protein</fullName>
    </submittedName>
</protein>
<comment type="caution">
    <text evidence="1">The sequence shown here is derived from an EMBL/GenBank/DDBJ whole genome shotgun (WGS) entry which is preliminary data.</text>
</comment>
<proteinExistence type="predicted"/>
<reference evidence="1 2" key="1">
    <citation type="submission" date="2015-01" db="EMBL/GenBank/DDBJ databases">
        <title>Evolution of Trichinella species and genotypes.</title>
        <authorList>
            <person name="Korhonen P.K."/>
            <person name="Edoardo P."/>
            <person name="Giuseppe L.R."/>
            <person name="Gasser R.B."/>
        </authorList>
    </citation>
    <scope>NUCLEOTIDE SEQUENCE [LARGE SCALE GENOMIC DNA]</scope>
    <source>
        <strain evidence="1">ISS417</strain>
    </source>
</reference>
<name>A0A0V0UA99_9BILA</name>
<dbReference type="EMBL" id="JYDJ01000033">
    <property type="protein sequence ID" value="KRX48161.1"/>
    <property type="molecule type" value="Genomic_DNA"/>
</dbReference>
<evidence type="ECO:0000313" key="2">
    <source>
        <dbReference type="Proteomes" id="UP000055048"/>
    </source>
</evidence>
<keyword evidence="2" id="KW-1185">Reference proteome</keyword>
<evidence type="ECO:0000313" key="1">
    <source>
        <dbReference type="EMBL" id="KRX48161.1"/>
    </source>
</evidence>
<feature type="non-terminal residue" evidence="1">
    <location>
        <position position="1"/>
    </location>
</feature>
<accession>A0A0V0UA99</accession>
<gene>
    <name evidence="1" type="ORF">T05_3472</name>
</gene>
<organism evidence="1 2">
    <name type="scientific">Trichinella murrelli</name>
    <dbReference type="NCBI Taxonomy" id="144512"/>
    <lineage>
        <taxon>Eukaryota</taxon>
        <taxon>Metazoa</taxon>
        <taxon>Ecdysozoa</taxon>
        <taxon>Nematoda</taxon>
        <taxon>Enoplea</taxon>
        <taxon>Dorylaimia</taxon>
        <taxon>Trichinellida</taxon>
        <taxon>Trichinellidae</taxon>
        <taxon>Trichinella</taxon>
    </lineage>
</organism>